<feature type="transmembrane region" description="Helical" evidence="9">
    <location>
        <begin position="6"/>
        <end position="28"/>
    </location>
</feature>
<name>A0A484LMK3_9ASTE</name>
<reference evidence="10 11" key="1">
    <citation type="submission" date="2018-04" db="EMBL/GenBank/DDBJ databases">
        <authorList>
            <person name="Vogel A."/>
        </authorList>
    </citation>
    <scope>NUCLEOTIDE SEQUENCE [LARGE SCALE GENOMIC DNA]</scope>
</reference>
<sequence length="238" mass="26300">MGDTLRLAIGVMGNAASLMLYSAPTLTFVRVVKKKSTEEFSCIPYILALVNCLLYTWYGLPPVVSNRWENLPVVTVNGVGILFQLSFILTYTCFAPNPTTKKKVVGMMMGGIGVALSTILVSALGFHDHHRRKIFVGSVGLVASVSMYSSPLVVLKQVIKTKSVEFMPFSLSLFSFLTSSLWMAYGLLSHDLFLASPNIVGCPVGLLQLLIYFKYKMKKRTVTEEPVKWDNAEAIDDQ</sequence>
<dbReference type="FunFam" id="1.20.1280.290:FF:000002">
    <property type="entry name" value="Bidirectional sugar transporter SWEET"/>
    <property type="match status" value="1"/>
</dbReference>
<evidence type="ECO:0000313" key="10">
    <source>
        <dbReference type="EMBL" id="VFQ77631.1"/>
    </source>
</evidence>
<comment type="caution">
    <text evidence="9">Lacks conserved residue(s) required for the propagation of feature annotation.</text>
</comment>
<keyword evidence="3 9" id="KW-0813">Transport</keyword>
<keyword evidence="4 9" id="KW-0762">Sugar transport</keyword>
<gene>
    <name evidence="10" type="ORF">CCAM_LOCUS19407</name>
</gene>
<feature type="transmembrane region" description="Helical" evidence="9">
    <location>
        <begin position="194"/>
        <end position="213"/>
    </location>
</feature>
<feature type="transmembrane region" description="Helical" evidence="9">
    <location>
        <begin position="70"/>
        <end position="92"/>
    </location>
</feature>
<keyword evidence="5 9" id="KW-0812">Transmembrane</keyword>
<evidence type="ECO:0000256" key="7">
    <source>
        <dbReference type="ARBA" id="ARBA00022989"/>
    </source>
</evidence>
<keyword evidence="6" id="KW-0677">Repeat</keyword>
<evidence type="ECO:0000256" key="8">
    <source>
        <dbReference type="ARBA" id="ARBA00023136"/>
    </source>
</evidence>
<dbReference type="InterPro" id="IPR004316">
    <property type="entry name" value="SWEET_rpt"/>
</dbReference>
<feature type="transmembrane region" description="Helical" evidence="9">
    <location>
        <begin position="40"/>
        <end position="58"/>
    </location>
</feature>
<protein>
    <recommendedName>
        <fullName evidence="9">Bidirectional sugar transporter SWEET</fullName>
    </recommendedName>
</protein>
<feature type="transmembrane region" description="Helical" evidence="9">
    <location>
        <begin position="104"/>
        <end position="127"/>
    </location>
</feature>
<evidence type="ECO:0000256" key="6">
    <source>
        <dbReference type="ARBA" id="ARBA00022737"/>
    </source>
</evidence>
<dbReference type="Pfam" id="PF03083">
    <property type="entry name" value="MtN3_slv"/>
    <property type="match status" value="2"/>
</dbReference>
<evidence type="ECO:0000256" key="4">
    <source>
        <dbReference type="ARBA" id="ARBA00022597"/>
    </source>
</evidence>
<dbReference type="InterPro" id="IPR047664">
    <property type="entry name" value="SWEET"/>
</dbReference>
<evidence type="ECO:0000256" key="2">
    <source>
        <dbReference type="ARBA" id="ARBA00007809"/>
    </source>
</evidence>
<comment type="function">
    <text evidence="9">Mediates both low-affinity uptake and efflux of sugar across the membrane.</text>
</comment>
<keyword evidence="11" id="KW-1185">Reference proteome</keyword>
<dbReference type="PANTHER" id="PTHR10791:SF28">
    <property type="entry name" value="BIDIRECTIONAL SUGAR TRANSPORTER SWEET3"/>
    <property type="match status" value="1"/>
</dbReference>
<dbReference type="PANTHER" id="PTHR10791">
    <property type="entry name" value="RAG1-ACTIVATING PROTEIN 1"/>
    <property type="match status" value="1"/>
</dbReference>
<evidence type="ECO:0000313" key="11">
    <source>
        <dbReference type="Proteomes" id="UP000595140"/>
    </source>
</evidence>
<dbReference type="GO" id="GO:0016020">
    <property type="term" value="C:membrane"/>
    <property type="evidence" value="ECO:0007669"/>
    <property type="project" value="InterPro"/>
</dbReference>
<evidence type="ECO:0000256" key="9">
    <source>
        <dbReference type="RuleBase" id="RU910715"/>
    </source>
</evidence>
<evidence type="ECO:0000256" key="3">
    <source>
        <dbReference type="ARBA" id="ARBA00022448"/>
    </source>
</evidence>
<dbReference type="Proteomes" id="UP000595140">
    <property type="component" value="Unassembled WGS sequence"/>
</dbReference>
<dbReference type="GO" id="GO:0051119">
    <property type="term" value="F:sugar transmembrane transporter activity"/>
    <property type="evidence" value="ECO:0007669"/>
    <property type="project" value="InterPro"/>
</dbReference>
<evidence type="ECO:0000256" key="1">
    <source>
        <dbReference type="ARBA" id="ARBA00004127"/>
    </source>
</evidence>
<dbReference type="AlphaFoldDB" id="A0A484LMK3"/>
<accession>A0A484LMK3</accession>
<dbReference type="Gene3D" id="1.20.1280.290">
    <property type="match status" value="2"/>
</dbReference>
<dbReference type="GO" id="GO:0051260">
    <property type="term" value="P:protein homooligomerization"/>
    <property type="evidence" value="ECO:0007669"/>
    <property type="project" value="UniProtKB-ARBA"/>
</dbReference>
<comment type="similarity">
    <text evidence="2 9">Belongs to the SWEET sugar transporter family.</text>
</comment>
<comment type="subcellular location">
    <subcellularLocation>
        <location evidence="1">Endomembrane system</location>
        <topology evidence="1">Multi-pass membrane protein</topology>
    </subcellularLocation>
</comment>
<keyword evidence="7 9" id="KW-1133">Transmembrane helix</keyword>
<dbReference type="OrthoDB" id="409725at2759"/>
<evidence type="ECO:0000256" key="5">
    <source>
        <dbReference type="ARBA" id="ARBA00022692"/>
    </source>
</evidence>
<dbReference type="GO" id="GO:0012505">
    <property type="term" value="C:endomembrane system"/>
    <property type="evidence" value="ECO:0007669"/>
    <property type="project" value="UniProtKB-SubCell"/>
</dbReference>
<feature type="transmembrane region" description="Helical" evidence="9">
    <location>
        <begin position="166"/>
        <end position="188"/>
    </location>
</feature>
<keyword evidence="8 9" id="KW-0472">Membrane</keyword>
<dbReference type="EMBL" id="OOIL02001679">
    <property type="protein sequence ID" value="VFQ77631.1"/>
    <property type="molecule type" value="Genomic_DNA"/>
</dbReference>
<proteinExistence type="inferred from homology"/>
<dbReference type="FunFam" id="1.20.1280.290:FF:000001">
    <property type="entry name" value="Bidirectional sugar transporter SWEET"/>
    <property type="match status" value="1"/>
</dbReference>
<organism evidence="10 11">
    <name type="scientific">Cuscuta campestris</name>
    <dbReference type="NCBI Taxonomy" id="132261"/>
    <lineage>
        <taxon>Eukaryota</taxon>
        <taxon>Viridiplantae</taxon>
        <taxon>Streptophyta</taxon>
        <taxon>Embryophyta</taxon>
        <taxon>Tracheophyta</taxon>
        <taxon>Spermatophyta</taxon>
        <taxon>Magnoliopsida</taxon>
        <taxon>eudicotyledons</taxon>
        <taxon>Gunneridae</taxon>
        <taxon>Pentapetalae</taxon>
        <taxon>asterids</taxon>
        <taxon>lamiids</taxon>
        <taxon>Solanales</taxon>
        <taxon>Convolvulaceae</taxon>
        <taxon>Cuscuteae</taxon>
        <taxon>Cuscuta</taxon>
        <taxon>Cuscuta subgen. Grammica</taxon>
        <taxon>Cuscuta sect. Cleistogrammica</taxon>
    </lineage>
</organism>